<evidence type="ECO:0000256" key="1">
    <source>
        <dbReference type="ARBA" id="ARBA00010165"/>
    </source>
</evidence>
<gene>
    <name evidence="8" type="primary">LOC106012967</name>
</gene>
<evidence type="ECO:0000256" key="3">
    <source>
        <dbReference type="ARBA" id="ARBA00022741"/>
    </source>
</evidence>
<evidence type="ECO:0000256" key="5">
    <source>
        <dbReference type="ARBA" id="ARBA00022840"/>
    </source>
</evidence>
<evidence type="ECO:0000259" key="6">
    <source>
        <dbReference type="Pfam" id="PF01636"/>
    </source>
</evidence>
<keyword evidence="7" id="KW-1185">Reference proteome</keyword>
<comment type="similarity">
    <text evidence="1">Belongs to the methylthioribose kinase family.</text>
</comment>
<evidence type="ECO:0000313" key="7">
    <source>
        <dbReference type="Proteomes" id="UP000694888"/>
    </source>
</evidence>
<reference evidence="8" key="1">
    <citation type="submission" date="2025-08" db="UniProtKB">
        <authorList>
            <consortium name="RefSeq"/>
        </authorList>
    </citation>
    <scope>IDENTIFICATION</scope>
</reference>
<dbReference type="SUPFAM" id="SSF56112">
    <property type="entry name" value="Protein kinase-like (PK-like)"/>
    <property type="match status" value="1"/>
</dbReference>
<dbReference type="Gene3D" id="3.90.1200.10">
    <property type="match status" value="1"/>
</dbReference>
<dbReference type="GeneID" id="106012967"/>
<dbReference type="InterPro" id="IPR002575">
    <property type="entry name" value="Aminoglycoside_PTrfase"/>
</dbReference>
<dbReference type="PANTHER" id="PTHR34273">
    <property type="entry name" value="METHYLTHIORIBOSE KINASE"/>
    <property type="match status" value="1"/>
</dbReference>
<organism evidence="7 8">
    <name type="scientific">Aplysia californica</name>
    <name type="common">California sea hare</name>
    <dbReference type="NCBI Taxonomy" id="6500"/>
    <lineage>
        <taxon>Eukaryota</taxon>
        <taxon>Metazoa</taxon>
        <taxon>Spiralia</taxon>
        <taxon>Lophotrochozoa</taxon>
        <taxon>Mollusca</taxon>
        <taxon>Gastropoda</taxon>
        <taxon>Heterobranchia</taxon>
        <taxon>Euthyneura</taxon>
        <taxon>Tectipleura</taxon>
        <taxon>Aplysiida</taxon>
        <taxon>Aplysioidea</taxon>
        <taxon>Aplysiidae</taxon>
        <taxon>Aplysia</taxon>
    </lineage>
</organism>
<dbReference type="Proteomes" id="UP000694888">
    <property type="component" value="Unplaced"/>
</dbReference>
<keyword evidence="5" id="KW-0067">ATP-binding</keyword>
<dbReference type="InterPro" id="IPR011009">
    <property type="entry name" value="Kinase-like_dom_sf"/>
</dbReference>
<sequence length="395" mass="44252">MDEAVVETIRQSLKEHLKEDSLAALSRGEGLRFEPAPYSCLNQVCIVSSEDGSQSCIVKLYLNHVKFLGPEEAIETERCRREYDASRHFRSVVPNCCPVIYFCDDSSSLVCMENLTSHRLWGETLQTSCDLHLGAKIADSLVSLHSQSHQTNMAAEEFSKLADSFRALPQQTNFLCHTHFVKPFREEHRKNKDLADAVRAKLDEVVQDEVVTRAKSLAHEWMSVGAGECCIHGDLHALSVMVKEEAGDVKFIDTECARIGPAAFDVALLVCYYVIMYHHHQDLSHREGGGASDNTDHAQLMTDTLDLICITLSRYMEGMSRALATKFDKHQTWRQILLYLGVEIIAWISGPPSVACVESLPDAQLNCLNTALRILHRQSLSLDTKGLSRLIHNQA</sequence>
<dbReference type="RefSeq" id="XP_012942899.1">
    <property type="nucleotide sequence ID" value="XM_013087445.2"/>
</dbReference>
<dbReference type="Gene3D" id="3.30.200.20">
    <property type="entry name" value="Phosphorylase Kinase, domain 1"/>
    <property type="match status" value="1"/>
</dbReference>
<evidence type="ECO:0000256" key="4">
    <source>
        <dbReference type="ARBA" id="ARBA00022777"/>
    </source>
</evidence>
<keyword evidence="3" id="KW-0547">Nucleotide-binding</keyword>
<proteinExistence type="inferred from homology"/>
<keyword evidence="4" id="KW-0418">Kinase</keyword>
<keyword evidence="2" id="KW-0808">Transferase</keyword>
<protein>
    <submittedName>
        <fullName evidence="8">Uncharacterized protein LOC106012967</fullName>
    </submittedName>
</protein>
<feature type="domain" description="Aminoglycoside phosphotransferase" evidence="6">
    <location>
        <begin position="55"/>
        <end position="270"/>
    </location>
</feature>
<accession>A0ABM1A8K4</accession>
<dbReference type="PANTHER" id="PTHR34273:SF2">
    <property type="entry name" value="METHYLTHIORIBOSE KINASE"/>
    <property type="match status" value="1"/>
</dbReference>
<evidence type="ECO:0000313" key="8">
    <source>
        <dbReference type="RefSeq" id="XP_012942899.1"/>
    </source>
</evidence>
<name>A0ABM1A8K4_APLCA</name>
<dbReference type="Pfam" id="PF01636">
    <property type="entry name" value="APH"/>
    <property type="match status" value="1"/>
</dbReference>
<evidence type="ECO:0000256" key="2">
    <source>
        <dbReference type="ARBA" id="ARBA00022679"/>
    </source>
</evidence>